<dbReference type="Proteomes" id="UP001629953">
    <property type="component" value="Unassembled WGS sequence"/>
</dbReference>
<gene>
    <name evidence="1" type="ORF">ABUE30_16445</name>
</gene>
<accession>A0ABW9GBV6</accession>
<protein>
    <submittedName>
        <fullName evidence="1">Uncharacterized protein</fullName>
    </submittedName>
</protein>
<reference evidence="1 2" key="1">
    <citation type="journal article" date="2013" name="Int. J. Syst. Evol. Microbiol.">
        <title>Celerinatantimonas yamalensis sp. nov., a cold-adapted diazotrophic bacterium from a cold permafrost brine.</title>
        <authorList>
            <person name="Shcherbakova V."/>
            <person name="Chuvilskaya N."/>
            <person name="Rivkina E."/>
            <person name="Demidov N."/>
            <person name="Uchaeva V."/>
            <person name="Suetin S."/>
            <person name="Suzina N."/>
            <person name="Gilichinsky D."/>
        </authorList>
    </citation>
    <scope>NUCLEOTIDE SEQUENCE [LARGE SCALE GENOMIC DNA]</scope>
    <source>
        <strain evidence="1 2">C7</strain>
    </source>
</reference>
<proteinExistence type="predicted"/>
<comment type="caution">
    <text evidence="1">The sequence shown here is derived from an EMBL/GenBank/DDBJ whole genome shotgun (WGS) entry which is preliminary data.</text>
</comment>
<dbReference type="EMBL" id="JBEQCT010000009">
    <property type="protein sequence ID" value="MFM2486623.1"/>
    <property type="molecule type" value="Genomic_DNA"/>
</dbReference>
<keyword evidence="2" id="KW-1185">Reference proteome</keyword>
<name>A0ABW9GBV6_9GAMM</name>
<dbReference type="RefSeq" id="WP_408624923.1">
    <property type="nucleotide sequence ID" value="NZ_JBEQCT010000009.1"/>
</dbReference>
<evidence type="ECO:0000313" key="2">
    <source>
        <dbReference type="Proteomes" id="UP001629953"/>
    </source>
</evidence>
<sequence length="103" mass="12304">MTHANIRLTHYFLFYPRPWLKPRQVQRRRYASNALLALVALDDRLEVRSHWLLHIRKYAQALHCHGIDAAIKLLPYLAEPYTPFEREYQISDQAFWLLSAELS</sequence>
<organism evidence="1 2">
    <name type="scientific">Celerinatantimonas yamalensis</name>
    <dbReference type="NCBI Taxonomy" id="559956"/>
    <lineage>
        <taxon>Bacteria</taxon>
        <taxon>Pseudomonadati</taxon>
        <taxon>Pseudomonadota</taxon>
        <taxon>Gammaproteobacteria</taxon>
        <taxon>Celerinatantimonadaceae</taxon>
        <taxon>Celerinatantimonas</taxon>
    </lineage>
</organism>
<evidence type="ECO:0000313" key="1">
    <source>
        <dbReference type="EMBL" id="MFM2486623.1"/>
    </source>
</evidence>